<organism evidence="2 3">
    <name type="scientific">Panagrellus redivivus</name>
    <name type="common">Microworm</name>
    <dbReference type="NCBI Taxonomy" id="6233"/>
    <lineage>
        <taxon>Eukaryota</taxon>
        <taxon>Metazoa</taxon>
        <taxon>Ecdysozoa</taxon>
        <taxon>Nematoda</taxon>
        <taxon>Chromadorea</taxon>
        <taxon>Rhabditida</taxon>
        <taxon>Tylenchina</taxon>
        <taxon>Panagrolaimomorpha</taxon>
        <taxon>Panagrolaimoidea</taxon>
        <taxon>Panagrolaimidae</taxon>
        <taxon>Panagrellus</taxon>
    </lineage>
</organism>
<dbReference type="WBParaSite" id="Pan_g6307.t1">
    <property type="protein sequence ID" value="Pan_g6307.t1"/>
    <property type="gene ID" value="Pan_g6307"/>
</dbReference>
<reference evidence="2" key="1">
    <citation type="journal article" date="2013" name="Genetics">
        <title>The draft genome and transcriptome of Panagrellus redivivus are shaped by the harsh demands of a free-living lifestyle.</title>
        <authorList>
            <person name="Srinivasan J."/>
            <person name="Dillman A.R."/>
            <person name="Macchietto M.G."/>
            <person name="Heikkinen L."/>
            <person name="Lakso M."/>
            <person name="Fracchia K.M."/>
            <person name="Antoshechkin I."/>
            <person name="Mortazavi A."/>
            <person name="Wong G."/>
            <person name="Sternberg P.W."/>
        </authorList>
    </citation>
    <scope>NUCLEOTIDE SEQUENCE [LARGE SCALE GENOMIC DNA]</scope>
    <source>
        <strain evidence="2">MT8872</strain>
    </source>
</reference>
<dbReference type="SUPFAM" id="SSF54695">
    <property type="entry name" value="POZ domain"/>
    <property type="match status" value="1"/>
</dbReference>
<dbReference type="PANTHER" id="PTHR22744">
    <property type="entry name" value="HELIX LOOP HELIX PROTEIN 21-RELATED"/>
    <property type="match status" value="1"/>
</dbReference>
<dbReference type="PROSITE" id="PS50097">
    <property type="entry name" value="BTB"/>
    <property type="match status" value="1"/>
</dbReference>
<dbReference type="Proteomes" id="UP000492821">
    <property type="component" value="Unassembled WGS sequence"/>
</dbReference>
<dbReference type="InterPro" id="IPR011333">
    <property type="entry name" value="SKP1/BTB/POZ_sf"/>
</dbReference>
<evidence type="ECO:0000259" key="1">
    <source>
        <dbReference type="PROSITE" id="PS50097"/>
    </source>
</evidence>
<dbReference type="CDD" id="cd18186">
    <property type="entry name" value="BTB_POZ_ZBTB_KLHL-like"/>
    <property type="match status" value="1"/>
</dbReference>
<evidence type="ECO:0000313" key="2">
    <source>
        <dbReference type="Proteomes" id="UP000492821"/>
    </source>
</evidence>
<dbReference type="AlphaFoldDB" id="A0A7E4W2S4"/>
<dbReference type="Pfam" id="PF00651">
    <property type="entry name" value="BTB"/>
    <property type="match status" value="1"/>
</dbReference>
<dbReference type="Gene3D" id="3.30.710.10">
    <property type="entry name" value="Potassium Channel Kv1.1, Chain A"/>
    <property type="match status" value="1"/>
</dbReference>
<keyword evidence="2" id="KW-1185">Reference proteome</keyword>
<sequence length="190" mass="21795">MPLPNFPTIGELVGEHYPYDAKIVVGEDTIEIHHYFACLMSPEFHKMFDKGTNEAQTDFIEIKDFDAATVRDVIDFCYGRQDRQLSTEEVVRMLRFADKYDIKVVVQRFEANLANFITNNTFSMLAHYAWELKGKEHLQQELIDFLQDHPLLTISSKFAKLPMEIKDAIIRAAALSEDAVSGEEEEAVSD</sequence>
<reference evidence="3" key="2">
    <citation type="submission" date="2020-10" db="UniProtKB">
        <authorList>
            <consortium name="WormBaseParasite"/>
        </authorList>
    </citation>
    <scope>IDENTIFICATION</scope>
</reference>
<dbReference type="PANTHER" id="PTHR22744:SF14">
    <property type="entry name" value="BTB DOMAIN-CONTAINING PROTEIN-RELATED"/>
    <property type="match status" value="1"/>
</dbReference>
<name>A0A7E4W2S4_PANRE</name>
<protein>
    <submittedName>
        <fullName evidence="3">BTB domain-containing protein</fullName>
    </submittedName>
</protein>
<dbReference type="InterPro" id="IPR000210">
    <property type="entry name" value="BTB/POZ_dom"/>
</dbReference>
<accession>A0A7E4W2S4</accession>
<dbReference type="SMART" id="SM00225">
    <property type="entry name" value="BTB"/>
    <property type="match status" value="1"/>
</dbReference>
<evidence type="ECO:0000313" key="3">
    <source>
        <dbReference type="WBParaSite" id="Pan_g6307.t1"/>
    </source>
</evidence>
<feature type="domain" description="BTB" evidence="1">
    <location>
        <begin position="19"/>
        <end position="78"/>
    </location>
</feature>
<proteinExistence type="predicted"/>